<reference evidence="1 2" key="1">
    <citation type="journal article" date="2021" name="ISME Commun">
        <title>Automated analysis of genomic sequences facilitates high-throughput and comprehensive description of bacteria.</title>
        <authorList>
            <person name="Hitch T.C.A."/>
        </authorList>
    </citation>
    <scope>NUCLEOTIDE SEQUENCE [LARGE SCALE GENOMIC DNA]</scope>
    <source>
        <strain evidence="1 2">Sanger_31</strain>
    </source>
</reference>
<dbReference type="Proteomes" id="UP001208131">
    <property type="component" value="Unassembled WGS sequence"/>
</dbReference>
<keyword evidence="2" id="KW-1185">Reference proteome</keyword>
<comment type="caution">
    <text evidence="1">The sequence shown here is derived from an EMBL/GenBank/DDBJ whole genome shotgun (WGS) entry which is preliminary data.</text>
</comment>
<organism evidence="1 2">
    <name type="scientific">Hominimerdicola aceti</name>
    <dbReference type="NCBI Taxonomy" id="2981726"/>
    <lineage>
        <taxon>Bacteria</taxon>
        <taxon>Bacillati</taxon>
        <taxon>Bacillota</taxon>
        <taxon>Clostridia</taxon>
        <taxon>Eubacteriales</taxon>
        <taxon>Oscillospiraceae</taxon>
        <taxon>Hominimerdicola</taxon>
    </lineage>
</organism>
<dbReference type="AlphaFoldDB" id="A0AAE3LGD5"/>
<evidence type="ECO:0000313" key="2">
    <source>
        <dbReference type="Proteomes" id="UP001208131"/>
    </source>
</evidence>
<dbReference type="RefSeq" id="WP_242989570.1">
    <property type="nucleotide sequence ID" value="NZ_JAOQJZ010000001.1"/>
</dbReference>
<evidence type="ECO:0000313" key="1">
    <source>
        <dbReference type="EMBL" id="MCU6704684.1"/>
    </source>
</evidence>
<gene>
    <name evidence="1" type="ORF">OCV57_01920</name>
</gene>
<protein>
    <submittedName>
        <fullName evidence="1">Uncharacterized protein</fullName>
    </submittedName>
</protein>
<dbReference type="EMBL" id="JAOQJZ010000001">
    <property type="protein sequence ID" value="MCU6704684.1"/>
    <property type="molecule type" value="Genomic_DNA"/>
</dbReference>
<sequence>MKGKYAMLHGYFDIPTFHYFEEKNTWSGSNYTNFSYRIDPVLGDEKELYVRVWYGTKCVTEVTDFVAEYHEEYSEKGLENVLADLTKEFEKFKLIRKEL</sequence>
<accession>A0AAE3LGD5</accession>
<name>A0AAE3LGD5_9FIRM</name>
<proteinExistence type="predicted"/>